<name>A0A0V0IJE2_SOLCH</name>
<organism evidence="1">
    <name type="scientific">Solanum chacoense</name>
    <name type="common">Chaco potato</name>
    <dbReference type="NCBI Taxonomy" id="4108"/>
    <lineage>
        <taxon>Eukaryota</taxon>
        <taxon>Viridiplantae</taxon>
        <taxon>Streptophyta</taxon>
        <taxon>Embryophyta</taxon>
        <taxon>Tracheophyta</taxon>
        <taxon>Spermatophyta</taxon>
        <taxon>Magnoliopsida</taxon>
        <taxon>eudicotyledons</taxon>
        <taxon>Gunneridae</taxon>
        <taxon>Pentapetalae</taxon>
        <taxon>asterids</taxon>
        <taxon>lamiids</taxon>
        <taxon>Solanales</taxon>
        <taxon>Solanaceae</taxon>
        <taxon>Solanoideae</taxon>
        <taxon>Solaneae</taxon>
        <taxon>Solanum</taxon>
    </lineage>
</organism>
<accession>A0A0V0IJE2</accession>
<protein>
    <submittedName>
        <fullName evidence="1">Putative ovule protein</fullName>
    </submittedName>
</protein>
<dbReference type="EMBL" id="GEDG01005857">
    <property type="protein sequence ID" value="JAP32609.1"/>
    <property type="molecule type" value="Transcribed_RNA"/>
</dbReference>
<sequence length="74" mass="8766">MYEAKMQSISSTRKENNEMAKNYVARTVRLCCHTRVGPSRNALCWRIRHTHVGVFKESVQHRKNKFGRFGREIE</sequence>
<proteinExistence type="predicted"/>
<evidence type="ECO:0000313" key="1">
    <source>
        <dbReference type="EMBL" id="JAP32609.1"/>
    </source>
</evidence>
<dbReference type="AlphaFoldDB" id="A0A0V0IJE2"/>
<reference evidence="1" key="1">
    <citation type="submission" date="2015-12" db="EMBL/GenBank/DDBJ databases">
        <title>Gene expression during late stages of embryo sac development: a critical building block for successful pollen-pistil interactions.</title>
        <authorList>
            <person name="Liu Y."/>
            <person name="Joly V."/>
            <person name="Sabar M."/>
            <person name="Matton D.P."/>
        </authorList>
    </citation>
    <scope>NUCLEOTIDE SEQUENCE</scope>
</reference>